<proteinExistence type="inferred from homology"/>
<dbReference type="EMBL" id="JAACJN010000238">
    <property type="protein sequence ID" value="KAF5357440.1"/>
    <property type="molecule type" value="Genomic_DNA"/>
</dbReference>
<evidence type="ECO:0000256" key="3">
    <source>
        <dbReference type="ARBA" id="ARBA00047591"/>
    </source>
</evidence>
<keyword evidence="1" id="KW-1015">Disulfide bond</keyword>
<evidence type="ECO:0000313" key="7">
    <source>
        <dbReference type="EMBL" id="KAF5357440.1"/>
    </source>
</evidence>
<evidence type="ECO:0000256" key="1">
    <source>
        <dbReference type="ARBA" id="ARBA00023157"/>
    </source>
</evidence>
<reference evidence="7 8" key="1">
    <citation type="journal article" date="2020" name="ISME J.">
        <title>Uncovering the hidden diversity of litter-decomposition mechanisms in mushroom-forming fungi.</title>
        <authorList>
            <person name="Floudas D."/>
            <person name="Bentzer J."/>
            <person name="Ahren D."/>
            <person name="Johansson T."/>
            <person name="Persson P."/>
            <person name="Tunlid A."/>
        </authorList>
    </citation>
    <scope>NUCLEOTIDE SEQUENCE [LARGE SCALE GENOMIC DNA]</scope>
    <source>
        <strain evidence="7 8">CBS 406.79</strain>
    </source>
</reference>
<dbReference type="InterPro" id="IPR051218">
    <property type="entry name" value="Sec_MonoDiacylglyc_Lipase"/>
</dbReference>
<evidence type="ECO:0000256" key="5">
    <source>
        <dbReference type="SAM" id="SignalP"/>
    </source>
</evidence>
<dbReference type="CDD" id="cd00519">
    <property type="entry name" value="Lipase_3"/>
    <property type="match status" value="1"/>
</dbReference>
<keyword evidence="8" id="KW-1185">Reference proteome</keyword>
<organism evidence="7 8">
    <name type="scientific">Collybiopsis confluens</name>
    <dbReference type="NCBI Taxonomy" id="2823264"/>
    <lineage>
        <taxon>Eukaryota</taxon>
        <taxon>Fungi</taxon>
        <taxon>Dikarya</taxon>
        <taxon>Basidiomycota</taxon>
        <taxon>Agaricomycotina</taxon>
        <taxon>Agaricomycetes</taxon>
        <taxon>Agaricomycetidae</taxon>
        <taxon>Agaricales</taxon>
        <taxon>Marasmiineae</taxon>
        <taxon>Omphalotaceae</taxon>
        <taxon>Collybiopsis</taxon>
    </lineage>
</organism>
<dbReference type="Proteomes" id="UP000518752">
    <property type="component" value="Unassembled WGS sequence"/>
</dbReference>
<name>A0A8H5LHA0_9AGAR</name>
<evidence type="ECO:0000256" key="2">
    <source>
        <dbReference type="ARBA" id="ARBA00043996"/>
    </source>
</evidence>
<dbReference type="InterPro" id="IPR029058">
    <property type="entry name" value="AB_hydrolase_fold"/>
</dbReference>
<dbReference type="OrthoDB" id="426718at2759"/>
<protein>
    <recommendedName>
        <fullName evidence="6">Fungal lipase-type domain-containing protein</fullName>
    </recommendedName>
</protein>
<comment type="caution">
    <text evidence="7">The sequence shown here is derived from an EMBL/GenBank/DDBJ whole genome shotgun (WGS) entry which is preliminary data.</text>
</comment>
<dbReference type="AlphaFoldDB" id="A0A8H5LHA0"/>
<feature type="chain" id="PRO_5034634438" description="Fungal lipase-type domain-containing protein" evidence="5">
    <location>
        <begin position="20"/>
        <end position="403"/>
    </location>
</feature>
<keyword evidence="5" id="KW-0732">Signal</keyword>
<dbReference type="InterPro" id="IPR002921">
    <property type="entry name" value="Fungal_lipase-type"/>
</dbReference>
<evidence type="ECO:0000313" key="8">
    <source>
        <dbReference type="Proteomes" id="UP000518752"/>
    </source>
</evidence>
<dbReference type="GO" id="GO:0006629">
    <property type="term" value="P:lipid metabolic process"/>
    <property type="evidence" value="ECO:0007669"/>
    <property type="project" value="InterPro"/>
</dbReference>
<dbReference type="PANTHER" id="PTHR45856:SF25">
    <property type="entry name" value="FUNGAL LIPASE-LIKE DOMAIN-CONTAINING PROTEIN"/>
    <property type="match status" value="1"/>
</dbReference>
<feature type="signal peptide" evidence="5">
    <location>
        <begin position="1"/>
        <end position="19"/>
    </location>
</feature>
<comment type="catalytic activity">
    <reaction evidence="4">
        <text>a monoacylglycerol + H2O = glycerol + a fatty acid + H(+)</text>
        <dbReference type="Rhea" id="RHEA:15245"/>
        <dbReference type="ChEBI" id="CHEBI:15377"/>
        <dbReference type="ChEBI" id="CHEBI:15378"/>
        <dbReference type="ChEBI" id="CHEBI:17408"/>
        <dbReference type="ChEBI" id="CHEBI:17754"/>
        <dbReference type="ChEBI" id="CHEBI:28868"/>
    </reaction>
</comment>
<sequence>MVFHALYSGIALAIAFAAASPAPHSPVHSRQSITALSGSQISAFTPYTFFASTAYCQPSTTLSWTCGANCEANPGFIPVASGGDGDGTQFWYVGYDPTLNTVIVAHQGTDFSEIEAALTDADFFLESLSSSLFPGVSSSVEAHNGFADEQAKTASAVLAAVKQAMAAHSTTSIATVGHSLGAALSLLDALYLTLQIPSATVKFFGYGLPRVGNQAFANLIDSTLPNRVSHVNNKEDLVPILPGMFLGFHHPSGEKHIMDDNSWVACPGQDNPSNECVVGVRIWTFLISSTEVRATMMDRTVQLRWDVNIDKDKEQGGFFEIDRFTTLLYFQIELNHTQSQSGALCCILALLRTIKKFTRLLKPPLGEWSAPEVTRVQPAGSLRDGDQPPPFYEYQLYPRTKSW</sequence>
<feature type="domain" description="Fungal lipase-type" evidence="6">
    <location>
        <begin position="104"/>
        <end position="244"/>
    </location>
</feature>
<comment type="catalytic activity">
    <reaction evidence="3">
        <text>a diacylglycerol + H2O = a monoacylglycerol + a fatty acid + H(+)</text>
        <dbReference type="Rhea" id="RHEA:32731"/>
        <dbReference type="ChEBI" id="CHEBI:15377"/>
        <dbReference type="ChEBI" id="CHEBI:15378"/>
        <dbReference type="ChEBI" id="CHEBI:17408"/>
        <dbReference type="ChEBI" id="CHEBI:18035"/>
        <dbReference type="ChEBI" id="CHEBI:28868"/>
    </reaction>
</comment>
<dbReference type="Pfam" id="PF01764">
    <property type="entry name" value="Lipase_3"/>
    <property type="match status" value="1"/>
</dbReference>
<evidence type="ECO:0000256" key="4">
    <source>
        <dbReference type="ARBA" id="ARBA00048461"/>
    </source>
</evidence>
<evidence type="ECO:0000259" key="6">
    <source>
        <dbReference type="Pfam" id="PF01764"/>
    </source>
</evidence>
<dbReference type="PANTHER" id="PTHR45856">
    <property type="entry name" value="ALPHA/BETA-HYDROLASES SUPERFAMILY PROTEIN"/>
    <property type="match status" value="1"/>
</dbReference>
<dbReference type="Gene3D" id="3.40.50.1820">
    <property type="entry name" value="alpha/beta hydrolase"/>
    <property type="match status" value="1"/>
</dbReference>
<comment type="similarity">
    <text evidence="2">Belongs to the AB hydrolase superfamily. Lipase family. Class 3 subfamily.</text>
</comment>
<accession>A0A8H5LHA0</accession>
<dbReference type="SUPFAM" id="SSF53474">
    <property type="entry name" value="alpha/beta-Hydrolases"/>
    <property type="match status" value="1"/>
</dbReference>
<gene>
    <name evidence="7" type="ORF">D9757_011588</name>
</gene>